<evidence type="ECO:0000256" key="4">
    <source>
        <dbReference type="PROSITE-ProRule" id="PRU00354"/>
    </source>
</evidence>
<dbReference type="PANTHER" id="PTHR43317:SF1">
    <property type="entry name" value="THERMOSPERMINE SYNTHASE ACAULIS5"/>
    <property type="match status" value="1"/>
</dbReference>
<dbReference type="GO" id="GO:0016740">
    <property type="term" value="F:transferase activity"/>
    <property type="evidence" value="ECO:0007669"/>
    <property type="project" value="UniProtKB-UniRule"/>
</dbReference>
<feature type="transmembrane region" description="Helical" evidence="5">
    <location>
        <begin position="334"/>
        <end position="365"/>
    </location>
</feature>
<keyword evidence="5" id="KW-1133">Transmembrane helix</keyword>
<comment type="caution">
    <text evidence="7">The sequence shown here is derived from an EMBL/GenBank/DDBJ whole genome shotgun (WGS) entry which is preliminary data.</text>
</comment>
<dbReference type="PANTHER" id="PTHR43317">
    <property type="entry name" value="THERMOSPERMINE SYNTHASE ACAULIS5"/>
    <property type="match status" value="1"/>
</dbReference>
<dbReference type="Gene3D" id="3.40.50.150">
    <property type="entry name" value="Vaccinia Virus protein VP39"/>
    <property type="match status" value="1"/>
</dbReference>
<protein>
    <submittedName>
        <fullName evidence="7">Spermidine synthase</fullName>
    </submittedName>
</protein>
<feature type="transmembrane region" description="Helical" evidence="5">
    <location>
        <begin position="377"/>
        <end position="397"/>
    </location>
</feature>
<feature type="transmembrane region" description="Helical" evidence="5">
    <location>
        <begin position="43"/>
        <end position="65"/>
    </location>
</feature>
<gene>
    <name evidence="7" type="ORF">GFB56_14240</name>
</gene>
<feature type="transmembrane region" description="Helical" evidence="5">
    <location>
        <begin position="224"/>
        <end position="244"/>
    </location>
</feature>
<organism evidence="7 8">
    <name type="scientific">Ensifer canadensis</name>
    <dbReference type="NCBI Taxonomy" id="555315"/>
    <lineage>
        <taxon>Bacteria</taxon>
        <taxon>Pseudomonadati</taxon>
        <taxon>Pseudomonadota</taxon>
        <taxon>Alphaproteobacteria</taxon>
        <taxon>Hyphomicrobiales</taxon>
        <taxon>Rhizobiaceae</taxon>
        <taxon>Sinorhizobium/Ensifer group</taxon>
        <taxon>Ensifer</taxon>
    </lineage>
</organism>
<dbReference type="GO" id="GO:0006596">
    <property type="term" value="P:polyamine biosynthetic process"/>
    <property type="evidence" value="ECO:0007669"/>
    <property type="project" value="UniProtKB-UniRule"/>
</dbReference>
<feature type="transmembrane region" description="Helical" evidence="5">
    <location>
        <begin position="12"/>
        <end position="31"/>
    </location>
</feature>
<feature type="transmembrane region" description="Helical" evidence="5">
    <location>
        <begin position="403"/>
        <end position="422"/>
    </location>
</feature>
<evidence type="ECO:0000256" key="1">
    <source>
        <dbReference type="ARBA" id="ARBA00007867"/>
    </source>
</evidence>
<feature type="transmembrane region" description="Helical" evidence="5">
    <location>
        <begin position="112"/>
        <end position="133"/>
    </location>
</feature>
<reference evidence="7 8" key="1">
    <citation type="submission" date="2020-01" db="EMBL/GenBank/DDBJ databases">
        <title>Draft genome assembly of Ensifer adhaerens T173.</title>
        <authorList>
            <person name="Craig J.E."/>
            <person name="Stinchcombe J.R."/>
        </authorList>
    </citation>
    <scope>NUCLEOTIDE SEQUENCE [LARGE SCALE GENOMIC DNA]</scope>
    <source>
        <strain evidence="7 8">T173</strain>
    </source>
</reference>
<dbReference type="InterPro" id="IPR029063">
    <property type="entry name" value="SAM-dependent_MTases_sf"/>
</dbReference>
<dbReference type="NCBIfam" id="NF037959">
    <property type="entry name" value="MFS_SpdSyn"/>
    <property type="match status" value="1"/>
</dbReference>
<feature type="transmembrane region" description="Helical" evidence="5">
    <location>
        <begin position="154"/>
        <end position="177"/>
    </location>
</feature>
<keyword evidence="5" id="KW-0812">Transmembrane</keyword>
<comment type="caution">
    <text evidence="4">Lacks conserved residue(s) required for the propagation of feature annotation.</text>
</comment>
<name>A0AAW4FMK1_9HYPH</name>
<evidence type="ECO:0000256" key="2">
    <source>
        <dbReference type="ARBA" id="ARBA00022679"/>
    </source>
</evidence>
<dbReference type="Pfam" id="PF01564">
    <property type="entry name" value="Spermine_synth"/>
    <property type="match status" value="1"/>
</dbReference>
<dbReference type="PROSITE" id="PS51006">
    <property type="entry name" value="PABS_2"/>
    <property type="match status" value="1"/>
</dbReference>
<evidence type="ECO:0000313" key="7">
    <source>
        <dbReference type="EMBL" id="MBM3091972.1"/>
    </source>
</evidence>
<feature type="transmembrane region" description="Helical" evidence="5">
    <location>
        <begin position="289"/>
        <end position="314"/>
    </location>
</feature>
<keyword evidence="3 4" id="KW-0620">Polyamine biosynthesis</keyword>
<sequence>MQQRAFAISPAMAGFMLFLSGAAALIFQVLWIKQLSLVTGVDVHAVSAGVSAFFLGLALGSFAIGRFGDRARRPLRLYALLETGVALLGVVATFALARIAPLFVSIESSLPVVAWGMLILLVATPAFLMGGTLPVLLRGLQSAPGGIGTKGGRLYAANTLGAIVGCLAVSFVIIPALGVQATGLAAAALGLTAAAIGFLRSSAFAVSAPDASPASSTGEGGSRLALVLYALAGGVALGYEVAWSQAIVQFISTRSFAFSVVLATYLAGLALGAALFARRTDRLADPWTAFGLLITAAGLVALFELAVLGTWLTAWQTNAEATVAAMTGSIFAGMSARFVVAALSIVFVPTLILGAAFPVALRLAVNPAHVGRDTGRVLAFNTLGGIAGTLVTGFLLIPALGIIRSFAILAVVAAVIGLVAIFRGKGSVLAGSRLVVPVLGALTLLLAVLVPSDRLATLLTKSRSDGRIISYEEGLGATVAVIEQGQADRRFRRLYIQGVSNTGDAMPSLRYMRLQALLPLLIHKGEPKSALVIGLGTGITAGSLLAYPGLERRVAAELLPSVARATSLFKGNYDAAKDPRLEVRLRDGRRELLRSQERYDLITLEPPPPSAAGVVNLYSSDFYRLARDRLAENGMVAQWLPIATQNDEDTRSLVRSFLDTFPEATLWSTELHEMLLIGSLEPQQLDATRIADRMKERSIAAALGEVGISSPADLLATWMMDRTGLERYAGSALPVTDDQPRIEYASWVRPDELQRILPALIALRTELPLVAADPTTKASIAEAHNRLLLFYQASLNAYAGYRAEWARDLELLMQVEPANPYYKWFVSSSQR</sequence>
<evidence type="ECO:0000256" key="5">
    <source>
        <dbReference type="SAM" id="Phobius"/>
    </source>
</evidence>
<evidence type="ECO:0000259" key="6">
    <source>
        <dbReference type="PROSITE" id="PS51006"/>
    </source>
</evidence>
<feature type="transmembrane region" description="Helical" evidence="5">
    <location>
        <begin position="256"/>
        <end position="277"/>
    </location>
</feature>
<dbReference type="InterPro" id="IPR030374">
    <property type="entry name" value="PABS"/>
</dbReference>
<feature type="domain" description="PABS" evidence="6">
    <location>
        <begin position="447"/>
        <end position="688"/>
    </location>
</feature>
<evidence type="ECO:0000256" key="3">
    <source>
        <dbReference type="ARBA" id="ARBA00023115"/>
    </source>
</evidence>
<feature type="transmembrane region" description="Helical" evidence="5">
    <location>
        <begin position="183"/>
        <end position="203"/>
    </location>
</feature>
<dbReference type="Proteomes" id="UP000744980">
    <property type="component" value="Unassembled WGS sequence"/>
</dbReference>
<feature type="transmembrane region" description="Helical" evidence="5">
    <location>
        <begin position="434"/>
        <end position="452"/>
    </location>
</feature>
<dbReference type="EMBL" id="WXFA01000007">
    <property type="protein sequence ID" value="MBM3091972.1"/>
    <property type="molecule type" value="Genomic_DNA"/>
</dbReference>
<comment type="similarity">
    <text evidence="1">Belongs to the spermidine/spermine synthase family.</text>
</comment>
<dbReference type="RefSeq" id="WP_225968516.1">
    <property type="nucleotide sequence ID" value="NZ_CP083371.1"/>
</dbReference>
<accession>A0AAW4FMK1</accession>
<proteinExistence type="inferred from homology"/>
<dbReference type="AlphaFoldDB" id="A0AAW4FMK1"/>
<keyword evidence="2 4" id="KW-0808">Transferase</keyword>
<keyword evidence="5" id="KW-0472">Membrane</keyword>
<dbReference type="SUPFAM" id="SSF53335">
    <property type="entry name" value="S-adenosyl-L-methionine-dependent methyltransferases"/>
    <property type="match status" value="1"/>
</dbReference>
<feature type="transmembrane region" description="Helical" evidence="5">
    <location>
        <begin position="77"/>
        <end position="100"/>
    </location>
</feature>
<evidence type="ECO:0000313" key="8">
    <source>
        <dbReference type="Proteomes" id="UP000744980"/>
    </source>
</evidence>
<keyword evidence="8" id="KW-1185">Reference proteome</keyword>